<dbReference type="RefSeq" id="WP_219291490.1">
    <property type="nucleotide sequence ID" value="NZ_RPHB01000007.1"/>
</dbReference>
<sequence>MIAKLNKRSTEPIISLESAKEHLRILNNNQDFYIHTLLDVVTTSIENELERDLVDTEYSLHIYSKINVNEEIYFPNSPVYNVIQVVFKDSSGTEITEGISYVNSDEYIKFTELPEDYNSIVITYKKGFSNAEDIPEPIKHASKLMLSDLFNFRGTIVLGKSVFNLDKTIQRLLQPYRNVKFL</sequence>
<dbReference type="InterPro" id="IPR021146">
    <property type="entry name" value="Phage_gp6-like_head-tail"/>
</dbReference>
<keyword evidence="2" id="KW-1185">Reference proteome</keyword>
<dbReference type="Proteomes" id="UP000727490">
    <property type="component" value="Unassembled WGS sequence"/>
</dbReference>
<dbReference type="NCBIfam" id="TIGR02215">
    <property type="entry name" value="phage_chp_gp8"/>
    <property type="match status" value="1"/>
</dbReference>
<dbReference type="Pfam" id="PF05135">
    <property type="entry name" value="Phage_connect_1"/>
    <property type="match status" value="1"/>
</dbReference>
<comment type="caution">
    <text evidence="1">The sequence shown here is derived from an EMBL/GenBank/DDBJ whole genome shotgun (WGS) entry which is preliminary data.</text>
</comment>
<protein>
    <submittedName>
        <fullName evidence="1">Phage head-tail connector protein</fullName>
    </submittedName>
</protein>
<gene>
    <name evidence="1" type="ORF">EGN73_14870</name>
</gene>
<dbReference type="InterPro" id="IPR011738">
    <property type="entry name" value="Phage_CHP"/>
</dbReference>
<dbReference type="EMBL" id="RPHB01000007">
    <property type="protein sequence ID" value="MBW3469081.1"/>
    <property type="molecule type" value="Genomic_DNA"/>
</dbReference>
<dbReference type="AlphaFoldDB" id="A0A951J055"/>
<evidence type="ECO:0000313" key="1">
    <source>
        <dbReference type="EMBL" id="MBW3469081.1"/>
    </source>
</evidence>
<dbReference type="CDD" id="cd08054">
    <property type="entry name" value="gp6"/>
    <property type="match status" value="1"/>
</dbReference>
<accession>A0A951J055</accession>
<organism evidence="1 2">
    <name type="scientific">Arthrospiribacter ruber</name>
    <dbReference type="NCBI Taxonomy" id="2487934"/>
    <lineage>
        <taxon>Bacteria</taxon>
        <taxon>Pseudomonadati</taxon>
        <taxon>Bacteroidota</taxon>
        <taxon>Cytophagia</taxon>
        <taxon>Cytophagales</taxon>
        <taxon>Cyclobacteriaceae</taxon>
        <taxon>Arthrospiribacter</taxon>
    </lineage>
</organism>
<proteinExistence type="predicted"/>
<reference evidence="1 2" key="1">
    <citation type="journal article" date="2020" name="Syst. Appl. Microbiol.">
        <title>Arthrospiribacter ruber gen. nov., sp. nov., a novel bacterium isolated from Arthrospira cultures.</title>
        <authorList>
            <person name="Waleron M."/>
            <person name="Misztak A."/>
            <person name="Waleron M.M."/>
            <person name="Furmaniak M."/>
            <person name="Mrozik A."/>
            <person name="Waleron K."/>
        </authorList>
    </citation>
    <scope>NUCLEOTIDE SEQUENCE [LARGE SCALE GENOMIC DNA]</scope>
    <source>
        <strain evidence="1 2">DPMB0001</strain>
    </source>
</reference>
<name>A0A951J055_9BACT</name>
<evidence type="ECO:0000313" key="2">
    <source>
        <dbReference type="Proteomes" id="UP000727490"/>
    </source>
</evidence>